<evidence type="ECO:0000313" key="3">
    <source>
        <dbReference type="EMBL" id="PHJ20633.1"/>
    </source>
</evidence>
<comment type="caution">
    <text evidence="3">The sequence shown here is derived from an EMBL/GenBank/DDBJ whole genome shotgun (WGS) entry which is preliminary data.</text>
</comment>
<keyword evidence="4" id="KW-1185">Reference proteome</keyword>
<name>A0A2C6KXL4_9APIC</name>
<dbReference type="Pfam" id="PF24626">
    <property type="entry name" value="SH3_Tf2-1"/>
    <property type="match status" value="1"/>
</dbReference>
<evidence type="ECO:0000256" key="1">
    <source>
        <dbReference type="SAM" id="MobiDB-lite"/>
    </source>
</evidence>
<evidence type="ECO:0000313" key="4">
    <source>
        <dbReference type="Proteomes" id="UP000221165"/>
    </source>
</evidence>
<sequence>MSPRRRVRFPCVRRPAGRLPGVSPERGNKPRQHLTKGSCTGSLSKRHSGQGTGGAKEKHDRTHKHEVLQAGDIVMVSTRLLRGHGLGERTLAPLCEGPFAVLKRVNHFAYVVDFPAPMRVHRTVNIRFLRKCEIWTR</sequence>
<proteinExistence type="predicted"/>
<feature type="domain" description="Tf2-1-like SH3-like" evidence="2">
    <location>
        <begin position="71"/>
        <end position="132"/>
    </location>
</feature>
<reference evidence="3 4" key="1">
    <citation type="journal article" date="2017" name="Int. J. Parasitol.">
        <title>The genome of the protozoan parasite Cystoisospora suis and a reverse vaccinology approach to identify vaccine candidates.</title>
        <authorList>
            <person name="Palmieri N."/>
            <person name="Shrestha A."/>
            <person name="Ruttkowski B."/>
            <person name="Beck T."/>
            <person name="Vogl C."/>
            <person name="Tomley F."/>
            <person name="Blake D.P."/>
            <person name="Joachim A."/>
        </authorList>
    </citation>
    <scope>NUCLEOTIDE SEQUENCE [LARGE SCALE GENOMIC DNA]</scope>
    <source>
        <strain evidence="3 4">Wien I</strain>
    </source>
</reference>
<dbReference type="AlphaFoldDB" id="A0A2C6KXL4"/>
<dbReference type="EMBL" id="MIGC01002670">
    <property type="protein sequence ID" value="PHJ20633.1"/>
    <property type="molecule type" value="Genomic_DNA"/>
</dbReference>
<dbReference type="InterPro" id="IPR056924">
    <property type="entry name" value="SH3_Tf2-1"/>
</dbReference>
<feature type="region of interest" description="Disordered" evidence="1">
    <location>
        <begin position="1"/>
        <end position="63"/>
    </location>
</feature>
<dbReference type="VEuPathDB" id="ToxoDB:CSUI_005523"/>
<dbReference type="GeneID" id="94428909"/>
<dbReference type="OrthoDB" id="346468at2759"/>
<dbReference type="Proteomes" id="UP000221165">
    <property type="component" value="Unassembled WGS sequence"/>
</dbReference>
<evidence type="ECO:0000259" key="2">
    <source>
        <dbReference type="Pfam" id="PF24626"/>
    </source>
</evidence>
<dbReference type="RefSeq" id="XP_067922320.1">
    <property type="nucleotide sequence ID" value="XM_068065698.1"/>
</dbReference>
<accession>A0A2C6KXL4</accession>
<gene>
    <name evidence="3" type="ORF">CSUI_005523</name>
</gene>
<protein>
    <recommendedName>
        <fullName evidence="2">Tf2-1-like SH3-like domain-containing protein</fullName>
    </recommendedName>
</protein>
<organism evidence="3 4">
    <name type="scientific">Cystoisospora suis</name>
    <dbReference type="NCBI Taxonomy" id="483139"/>
    <lineage>
        <taxon>Eukaryota</taxon>
        <taxon>Sar</taxon>
        <taxon>Alveolata</taxon>
        <taxon>Apicomplexa</taxon>
        <taxon>Conoidasida</taxon>
        <taxon>Coccidia</taxon>
        <taxon>Eucoccidiorida</taxon>
        <taxon>Eimeriorina</taxon>
        <taxon>Sarcocystidae</taxon>
        <taxon>Cystoisospora</taxon>
    </lineage>
</organism>